<gene>
    <name evidence="13" type="primary">MAMSTR</name>
</gene>
<accession>A0A6J2F3Y0</accession>
<protein>
    <recommendedName>
        <fullName evidence="8">MEF2-activating motif and SAP domain-containing transcriptional regulator</fullName>
    </recommendedName>
    <alternativeName>
        <fullName evidence="9">MEF2-activating SAP transcriptional regulatory protein</fullName>
    </alternativeName>
</protein>
<dbReference type="AlphaFoldDB" id="A0A6J2F3Y0"/>
<reference evidence="13" key="1">
    <citation type="submission" date="2025-08" db="UniProtKB">
        <authorList>
            <consortium name="RefSeq"/>
        </authorList>
    </citation>
    <scope>IDENTIFICATION</scope>
    <source>
        <tissue evidence="13">Blood</tissue>
    </source>
</reference>
<dbReference type="GO" id="GO:0006357">
    <property type="term" value="P:regulation of transcription by RNA polymerase II"/>
    <property type="evidence" value="ECO:0007669"/>
    <property type="project" value="TreeGrafter"/>
</dbReference>
<name>A0A6J2F3Y0_ZALCA</name>
<dbReference type="CTD" id="284358"/>
<dbReference type="InterPro" id="IPR036361">
    <property type="entry name" value="SAP_dom_sf"/>
</dbReference>
<evidence type="ECO:0000256" key="8">
    <source>
        <dbReference type="ARBA" id="ARBA00073667"/>
    </source>
</evidence>
<evidence type="ECO:0000256" key="5">
    <source>
        <dbReference type="ARBA" id="ARBA00023242"/>
    </source>
</evidence>
<dbReference type="GeneID" id="113936388"/>
<evidence type="ECO:0000259" key="11">
    <source>
        <dbReference type="PROSITE" id="PS50800"/>
    </source>
</evidence>
<evidence type="ECO:0000313" key="13">
    <source>
        <dbReference type="RefSeq" id="XP_027475281.1"/>
    </source>
</evidence>
<dbReference type="SMART" id="SM00513">
    <property type="entry name" value="SAP"/>
    <property type="match status" value="1"/>
</dbReference>
<feature type="compositionally biased region" description="Low complexity" evidence="10">
    <location>
        <begin position="505"/>
        <end position="515"/>
    </location>
</feature>
<comment type="subcellular location">
    <subcellularLocation>
        <location evidence="1">Nucleus</location>
    </subcellularLocation>
</comment>
<proteinExistence type="predicted"/>
<dbReference type="PROSITE" id="PS50800">
    <property type="entry name" value="SAP"/>
    <property type="match status" value="1"/>
</dbReference>
<dbReference type="Pfam" id="PF02037">
    <property type="entry name" value="SAP"/>
    <property type="match status" value="1"/>
</dbReference>
<evidence type="ECO:0000256" key="10">
    <source>
        <dbReference type="SAM" id="MobiDB-lite"/>
    </source>
</evidence>
<evidence type="ECO:0000313" key="12">
    <source>
        <dbReference type="Proteomes" id="UP000515165"/>
    </source>
</evidence>
<organism evidence="12 13">
    <name type="scientific">Zalophus californianus</name>
    <name type="common">California sealion</name>
    <dbReference type="NCBI Taxonomy" id="9704"/>
    <lineage>
        <taxon>Eukaryota</taxon>
        <taxon>Metazoa</taxon>
        <taxon>Chordata</taxon>
        <taxon>Craniata</taxon>
        <taxon>Vertebrata</taxon>
        <taxon>Euteleostomi</taxon>
        <taxon>Mammalia</taxon>
        <taxon>Eutheria</taxon>
        <taxon>Laurasiatheria</taxon>
        <taxon>Carnivora</taxon>
        <taxon>Caniformia</taxon>
        <taxon>Pinnipedia</taxon>
        <taxon>Otariidae</taxon>
        <taxon>Zalophus</taxon>
    </lineage>
</organism>
<feature type="compositionally biased region" description="Pro residues" evidence="10">
    <location>
        <begin position="310"/>
        <end position="319"/>
    </location>
</feature>
<dbReference type="KEGG" id="zca:113936388"/>
<dbReference type="OrthoDB" id="197676at2759"/>
<feature type="compositionally biased region" description="Basic and acidic residues" evidence="10">
    <location>
        <begin position="355"/>
        <end position="376"/>
    </location>
</feature>
<feature type="region of interest" description="Disordered" evidence="10">
    <location>
        <begin position="493"/>
        <end position="541"/>
    </location>
</feature>
<evidence type="ECO:0000256" key="1">
    <source>
        <dbReference type="ARBA" id="ARBA00004123"/>
    </source>
</evidence>
<sequence length="572" mass="61333">MKHIKGSECTKVAQVPDQSPGKCMCRGGECGEAWGYTEGSGLAQTGAHGREEVRHTWVSLPRWRSCLGWGRHMLMKGAGGAGGRAASCLHTGWLLVPEQLWQGAGSRREAREREQAASPPACMGCVRGLGTRVLPTAARTACQARLLDTPFPLFSSHLPPSSIVLQLRIHRRYQDPSLSGSFNASPVLDPDPWVSATDPALAPRASAPVSPLGPTPFLFSPGDLLHESEYHPWSSLKDSPKISQHWREPKPKGNLTYHQYMPPGWRQGSRVDSQAKGLALGPPGPPLWEGTNSQQPPPRMKPTAHTSSPPGVPSPSPPPHKLELQTLKLEELTVSELRQQLRLRGLPVSGTKSMLLERMRGGALPRERPKPRREDGPSGAPWPRLRPKALGAVRRQGSLKPSPNSHPPPRARASDTRATAAVPTPASAPAAAPAPTPSSALPTAALTVEEELQEAIRRAQLLPNRGIDDILEDQVEPEDPLPLIPLDFPGSFDVLSPSPDSEGLSSVFSSSLPSPTNSPSPSPRGPTDSLDWLESLSGGPLLGCGPPAPSIFSADLSDSSGTRLWDLLEDPW</sequence>
<dbReference type="Proteomes" id="UP000515165">
    <property type="component" value="Chromosome 17"/>
</dbReference>
<comment type="function">
    <text evidence="6">Transcriptional coactivator. Stimulates the transcriptional activity of MEF2C. Stimulates MYOD1 activity in part via MEF2, resulting in an enhancement of skeletal muscle differentiation.</text>
</comment>
<keyword evidence="5" id="KW-0539">Nucleus</keyword>
<keyword evidence="2" id="KW-0805">Transcription regulation</keyword>
<dbReference type="SUPFAM" id="SSF68906">
    <property type="entry name" value="SAP domain"/>
    <property type="match status" value="1"/>
</dbReference>
<dbReference type="FunFam" id="1.10.720.30:FF:000016">
    <property type="entry name" value="MEF2-activating motif and SAP domain-containing transcriptional regulator isoform X2"/>
    <property type="match status" value="1"/>
</dbReference>
<keyword evidence="12" id="KW-1185">Reference proteome</keyword>
<evidence type="ECO:0000256" key="4">
    <source>
        <dbReference type="ARBA" id="ARBA00023163"/>
    </source>
</evidence>
<feature type="domain" description="SAP" evidence="11">
    <location>
        <begin position="329"/>
        <end position="363"/>
    </location>
</feature>
<evidence type="ECO:0000256" key="3">
    <source>
        <dbReference type="ARBA" id="ARBA00023159"/>
    </source>
</evidence>
<dbReference type="PANTHER" id="PTHR23251">
    <property type="entry name" value="LYSINE-RICH CEACAM1 CO-ISOLATED PROTEIN LYRIC PROTEIN"/>
    <property type="match status" value="1"/>
</dbReference>
<evidence type="ECO:0000256" key="9">
    <source>
        <dbReference type="ARBA" id="ARBA00075943"/>
    </source>
</evidence>
<feature type="region of interest" description="Disordered" evidence="10">
    <location>
        <begin position="353"/>
        <end position="440"/>
    </location>
</feature>
<dbReference type="InterPro" id="IPR003034">
    <property type="entry name" value="SAP_dom"/>
</dbReference>
<feature type="region of interest" description="Disordered" evidence="10">
    <location>
        <begin position="233"/>
        <end position="321"/>
    </location>
</feature>
<dbReference type="InterPro" id="IPR052305">
    <property type="entry name" value="TransReg_TumorExp"/>
</dbReference>
<evidence type="ECO:0000256" key="2">
    <source>
        <dbReference type="ARBA" id="ARBA00023015"/>
    </source>
</evidence>
<keyword evidence="4" id="KW-0804">Transcription</keyword>
<dbReference type="PANTHER" id="PTHR23251:SF1">
    <property type="entry name" value="MEF2-ACTIVATING MOTIF AND SAP DOMAIN-CONTAINING TRANSCRIPTIONAL REGULATOR"/>
    <property type="match status" value="1"/>
</dbReference>
<dbReference type="GO" id="GO:0003712">
    <property type="term" value="F:transcription coregulator activity"/>
    <property type="evidence" value="ECO:0007669"/>
    <property type="project" value="TreeGrafter"/>
</dbReference>
<dbReference type="RefSeq" id="XP_027475281.1">
    <property type="nucleotide sequence ID" value="XM_027619480.2"/>
</dbReference>
<comment type="subunit">
    <text evidence="7">Interacts with MEF2C.</text>
</comment>
<feature type="compositionally biased region" description="Low complexity" evidence="10">
    <location>
        <begin position="416"/>
        <end position="440"/>
    </location>
</feature>
<dbReference type="Gene3D" id="1.10.720.30">
    <property type="entry name" value="SAP domain"/>
    <property type="match status" value="1"/>
</dbReference>
<dbReference type="GO" id="GO:0005634">
    <property type="term" value="C:nucleus"/>
    <property type="evidence" value="ECO:0007669"/>
    <property type="project" value="UniProtKB-SubCell"/>
</dbReference>
<evidence type="ECO:0000256" key="7">
    <source>
        <dbReference type="ARBA" id="ARBA00065542"/>
    </source>
</evidence>
<keyword evidence="3" id="KW-0010">Activator</keyword>
<evidence type="ECO:0000256" key="6">
    <source>
        <dbReference type="ARBA" id="ARBA00057766"/>
    </source>
</evidence>